<dbReference type="Pfam" id="PF03140">
    <property type="entry name" value="DUF247"/>
    <property type="match status" value="1"/>
</dbReference>
<dbReference type="Gramene" id="TVU33854">
    <property type="protein sequence ID" value="TVU33854"/>
    <property type="gene ID" value="EJB05_15667"/>
</dbReference>
<evidence type="ECO:0000313" key="2">
    <source>
        <dbReference type="Proteomes" id="UP000324897"/>
    </source>
</evidence>
<dbReference type="AlphaFoldDB" id="A0A5J9VEQ5"/>
<keyword evidence="2" id="KW-1185">Reference proteome</keyword>
<dbReference type="Proteomes" id="UP000324897">
    <property type="component" value="Unassembled WGS sequence"/>
</dbReference>
<organism evidence="1 2">
    <name type="scientific">Eragrostis curvula</name>
    <name type="common">weeping love grass</name>
    <dbReference type="NCBI Taxonomy" id="38414"/>
    <lineage>
        <taxon>Eukaryota</taxon>
        <taxon>Viridiplantae</taxon>
        <taxon>Streptophyta</taxon>
        <taxon>Embryophyta</taxon>
        <taxon>Tracheophyta</taxon>
        <taxon>Spermatophyta</taxon>
        <taxon>Magnoliopsida</taxon>
        <taxon>Liliopsida</taxon>
        <taxon>Poales</taxon>
        <taxon>Poaceae</taxon>
        <taxon>PACMAD clade</taxon>
        <taxon>Chloridoideae</taxon>
        <taxon>Eragrostideae</taxon>
        <taxon>Eragrostidinae</taxon>
        <taxon>Eragrostis</taxon>
    </lineage>
</organism>
<comment type="caution">
    <text evidence="1">The sequence shown here is derived from an EMBL/GenBank/DDBJ whole genome shotgun (WGS) entry which is preliminary data.</text>
</comment>
<reference evidence="1 2" key="1">
    <citation type="journal article" date="2019" name="Sci. Rep.">
        <title>A high-quality genome of Eragrostis curvula grass provides insights into Poaceae evolution and supports new strategies to enhance forage quality.</title>
        <authorList>
            <person name="Carballo J."/>
            <person name="Santos B.A.C.M."/>
            <person name="Zappacosta D."/>
            <person name="Garbus I."/>
            <person name="Selva J.P."/>
            <person name="Gallo C.A."/>
            <person name="Diaz A."/>
            <person name="Albertini E."/>
            <person name="Caccamo M."/>
            <person name="Echenique V."/>
        </authorList>
    </citation>
    <scope>NUCLEOTIDE SEQUENCE [LARGE SCALE GENOMIC DNA]</scope>
    <source>
        <strain evidence="2">cv. Victoria</strain>
        <tissue evidence="1">Leaf</tissue>
    </source>
</reference>
<dbReference type="EMBL" id="RWGY01000009">
    <property type="protein sequence ID" value="TVU33854.1"/>
    <property type="molecule type" value="Genomic_DNA"/>
</dbReference>
<protein>
    <submittedName>
        <fullName evidence="1">Uncharacterized protein</fullName>
    </submittedName>
</protein>
<feature type="non-terminal residue" evidence="1">
    <location>
        <position position="1"/>
    </location>
</feature>
<proteinExistence type="predicted"/>
<evidence type="ECO:0000313" key="1">
    <source>
        <dbReference type="EMBL" id="TVU33854.1"/>
    </source>
</evidence>
<gene>
    <name evidence="1" type="ORF">EJB05_15667</name>
</gene>
<name>A0A5J9VEQ5_9POAL</name>
<dbReference type="OrthoDB" id="672127at2759"/>
<sequence length="72" mass="7792">MSQLLTSTEDVALLSKRGVMEHLLGNDSEVCALFRDLADGLVFDPAGEHYLKGSFGSSSFASRLNRSGSRNE</sequence>
<accession>A0A5J9VEQ5</accession>
<dbReference type="InterPro" id="IPR004158">
    <property type="entry name" value="DUF247_pln"/>
</dbReference>